<evidence type="ECO:0000313" key="3">
    <source>
        <dbReference type="RefSeq" id="XP_015189936.1"/>
    </source>
</evidence>
<keyword evidence="2" id="KW-1185">Reference proteome</keyword>
<protein>
    <submittedName>
        <fullName evidence="3">Uncharacterized protein LOC107073752</fullName>
    </submittedName>
</protein>
<evidence type="ECO:0000256" key="1">
    <source>
        <dbReference type="SAM" id="Phobius"/>
    </source>
</evidence>
<dbReference type="Proteomes" id="UP000694924">
    <property type="component" value="Unplaced"/>
</dbReference>
<feature type="non-terminal residue" evidence="3">
    <location>
        <position position="1"/>
    </location>
</feature>
<keyword evidence="1" id="KW-1133">Transmembrane helix</keyword>
<evidence type="ECO:0000313" key="2">
    <source>
        <dbReference type="Proteomes" id="UP000694924"/>
    </source>
</evidence>
<reference evidence="3" key="1">
    <citation type="submission" date="2025-08" db="UniProtKB">
        <authorList>
            <consortium name="RefSeq"/>
        </authorList>
    </citation>
    <scope>IDENTIFICATION</scope>
    <source>
        <tissue evidence="3">Whole body</tissue>
    </source>
</reference>
<keyword evidence="1" id="KW-0812">Transmembrane</keyword>
<name>A0ABM1JBU8_POLDO</name>
<dbReference type="RefSeq" id="XP_015189936.1">
    <property type="nucleotide sequence ID" value="XM_015334450.1"/>
</dbReference>
<sequence length="136" mass="16056">RACSLLRRVEVWMKHHSLQLVPNKTEAVIIKGRRRRDLYFRLDWTEVIPVKVVKYLCIMIDYRLSFRKHFDRIVTKAEQRAATLTRFMPNIGGPSTKKILVLCGVIHSIILYGALIWSGALKYKKYRDMLGRVQRK</sequence>
<proteinExistence type="predicted"/>
<dbReference type="GeneID" id="107073752"/>
<keyword evidence="1" id="KW-0472">Membrane</keyword>
<feature type="transmembrane region" description="Helical" evidence="1">
    <location>
        <begin position="99"/>
        <end position="120"/>
    </location>
</feature>
<accession>A0ABM1JBU8</accession>
<organism evidence="2 3">
    <name type="scientific">Polistes dominula</name>
    <name type="common">European paper wasp</name>
    <name type="synonym">Vespa dominula</name>
    <dbReference type="NCBI Taxonomy" id="743375"/>
    <lineage>
        <taxon>Eukaryota</taxon>
        <taxon>Metazoa</taxon>
        <taxon>Ecdysozoa</taxon>
        <taxon>Arthropoda</taxon>
        <taxon>Hexapoda</taxon>
        <taxon>Insecta</taxon>
        <taxon>Pterygota</taxon>
        <taxon>Neoptera</taxon>
        <taxon>Endopterygota</taxon>
        <taxon>Hymenoptera</taxon>
        <taxon>Apocrita</taxon>
        <taxon>Aculeata</taxon>
        <taxon>Vespoidea</taxon>
        <taxon>Vespidae</taxon>
        <taxon>Polistinae</taxon>
        <taxon>Polistini</taxon>
        <taxon>Polistes</taxon>
    </lineage>
</organism>
<gene>
    <name evidence="3" type="primary">LOC107073752</name>
</gene>